<protein>
    <recommendedName>
        <fullName evidence="4">Thyroglobulin type-1 domain-containing protein</fullName>
    </recommendedName>
</protein>
<dbReference type="Pfam" id="PF00086">
    <property type="entry name" value="Thyroglobulin_1"/>
    <property type="match status" value="1"/>
</dbReference>
<feature type="domain" description="Thyroglobulin type-1" evidence="4">
    <location>
        <begin position="70"/>
        <end position="130"/>
    </location>
</feature>
<keyword evidence="3" id="KW-0732">Signal</keyword>
<evidence type="ECO:0000256" key="3">
    <source>
        <dbReference type="SAM" id="SignalP"/>
    </source>
</evidence>
<dbReference type="AlphaFoldDB" id="A0AAN8JYX8"/>
<comment type="caution">
    <text evidence="2">Lacks conserved residue(s) required for the propagation of feature annotation.</text>
</comment>
<keyword evidence="1" id="KW-1015">Disulfide bond</keyword>
<sequence>MVILKFVLLATFVAICTSNPLIQTECPKNICLALMCVPDDPICKGGKIVPGAGYCGCCAACVRPQEDSKVGKCVEKNNNGLIGAQTFKCKPDGSFAPVRCQGSVCYCVDDEGTQLPGYSQTIGQTASMDCRCARDEKNYSKTGLLGKMFNCQDNGNYSPYKCVGSVCFCTDENGLIKGSKMVNIGELSSLQCTQ</sequence>
<gene>
    <name evidence="5" type="ORF">SNE40_009371</name>
</gene>
<feature type="chain" id="PRO_5042942267" description="Thyroglobulin type-1 domain-containing protein" evidence="3">
    <location>
        <begin position="19"/>
        <end position="194"/>
    </location>
</feature>
<dbReference type="InterPro" id="IPR036857">
    <property type="entry name" value="Thyroglobulin_1_sf"/>
</dbReference>
<evidence type="ECO:0000256" key="1">
    <source>
        <dbReference type="ARBA" id="ARBA00023157"/>
    </source>
</evidence>
<evidence type="ECO:0000259" key="4">
    <source>
        <dbReference type="PROSITE" id="PS51162"/>
    </source>
</evidence>
<feature type="signal peptide" evidence="3">
    <location>
        <begin position="1"/>
        <end position="18"/>
    </location>
</feature>
<dbReference type="Gene3D" id="4.10.800.10">
    <property type="entry name" value="Thyroglobulin type-1"/>
    <property type="match status" value="1"/>
</dbReference>
<evidence type="ECO:0000256" key="2">
    <source>
        <dbReference type="PROSITE-ProRule" id="PRU00500"/>
    </source>
</evidence>
<evidence type="ECO:0000313" key="6">
    <source>
        <dbReference type="Proteomes" id="UP001347796"/>
    </source>
</evidence>
<dbReference type="Proteomes" id="UP001347796">
    <property type="component" value="Unassembled WGS sequence"/>
</dbReference>
<evidence type="ECO:0000313" key="5">
    <source>
        <dbReference type="EMBL" id="KAK6181538.1"/>
    </source>
</evidence>
<dbReference type="EMBL" id="JAZGQO010000007">
    <property type="protein sequence ID" value="KAK6181538.1"/>
    <property type="molecule type" value="Genomic_DNA"/>
</dbReference>
<dbReference type="PROSITE" id="PS51162">
    <property type="entry name" value="THYROGLOBULIN_1_2"/>
    <property type="match status" value="1"/>
</dbReference>
<accession>A0AAN8JYX8</accession>
<organism evidence="5 6">
    <name type="scientific">Patella caerulea</name>
    <name type="common">Rayed Mediterranean limpet</name>
    <dbReference type="NCBI Taxonomy" id="87958"/>
    <lineage>
        <taxon>Eukaryota</taxon>
        <taxon>Metazoa</taxon>
        <taxon>Spiralia</taxon>
        <taxon>Lophotrochozoa</taxon>
        <taxon>Mollusca</taxon>
        <taxon>Gastropoda</taxon>
        <taxon>Patellogastropoda</taxon>
        <taxon>Patelloidea</taxon>
        <taxon>Patellidae</taxon>
        <taxon>Patella</taxon>
    </lineage>
</organism>
<keyword evidence="6" id="KW-1185">Reference proteome</keyword>
<reference evidence="5 6" key="1">
    <citation type="submission" date="2024-01" db="EMBL/GenBank/DDBJ databases">
        <title>The genome of the rayed Mediterranean limpet Patella caerulea (Linnaeus, 1758).</title>
        <authorList>
            <person name="Anh-Thu Weber A."/>
            <person name="Halstead-Nussloch G."/>
        </authorList>
    </citation>
    <scope>NUCLEOTIDE SEQUENCE [LARGE SCALE GENOMIC DNA]</scope>
    <source>
        <strain evidence="5">AATW-2023a</strain>
        <tissue evidence="5">Whole specimen</tissue>
    </source>
</reference>
<dbReference type="InterPro" id="IPR000716">
    <property type="entry name" value="Thyroglobulin_1"/>
</dbReference>
<dbReference type="SUPFAM" id="SSF57610">
    <property type="entry name" value="Thyroglobulin type-1 domain"/>
    <property type="match status" value="2"/>
</dbReference>
<proteinExistence type="predicted"/>
<comment type="caution">
    <text evidence="5">The sequence shown here is derived from an EMBL/GenBank/DDBJ whole genome shotgun (WGS) entry which is preliminary data.</text>
</comment>
<name>A0AAN8JYX8_PATCE</name>